<accession>A0A9P9BJY5</accession>
<feature type="compositionally biased region" description="Polar residues" evidence="1">
    <location>
        <begin position="266"/>
        <end position="276"/>
    </location>
</feature>
<feature type="compositionally biased region" description="Low complexity" evidence="1">
    <location>
        <begin position="110"/>
        <end position="131"/>
    </location>
</feature>
<gene>
    <name evidence="2" type="ORF">B0I36DRAFT_337932</name>
</gene>
<proteinExistence type="predicted"/>
<feature type="compositionally biased region" description="Low complexity" evidence="1">
    <location>
        <begin position="371"/>
        <end position="382"/>
    </location>
</feature>
<protein>
    <submittedName>
        <fullName evidence="2">Uncharacterized protein</fullName>
    </submittedName>
</protein>
<dbReference type="RefSeq" id="XP_046006133.1">
    <property type="nucleotide sequence ID" value="XM_046155713.1"/>
</dbReference>
<name>A0A9P9BJY5_9PEZI</name>
<feature type="region of interest" description="Disordered" evidence="1">
    <location>
        <begin position="101"/>
        <end position="172"/>
    </location>
</feature>
<reference evidence="2" key="1">
    <citation type="journal article" date="2021" name="Nat. Commun.">
        <title>Genetic determinants of endophytism in the Arabidopsis root mycobiome.</title>
        <authorList>
            <person name="Mesny F."/>
            <person name="Miyauchi S."/>
            <person name="Thiergart T."/>
            <person name="Pickel B."/>
            <person name="Atanasova L."/>
            <person name="Karlsson M."/>
            <person name="Huettel B."/>
            <person name="Barry K.W."/>
            <person name="Haridas S."/>
            <person name="Chen C."/>
            <person name="Bauer D."/>
            <person name="Andreopoulos W."/>
            <person name="Pangilinan J."/>
            <person name="LaButti K."/>
            <person name="Riley R."/>
            <person name="Lipzen A."/>
            <person name="Clum A."/>
            <person name="Drula E."/>
            <person name="Henrissat B."/>
            <person name="Kohler A."/>
            <person name="Grigoriev I.V."/>
            <person name="Martin F.M."/>
            <person name="Hacquard S."/>
        </authorList>
    </citation>
    <scope>NUCLEOTIDE SEQUENCE</scope>
    <source>
        <strain evidence="2">MPI-CAGE-CH-0230</strain>
    </source>
</reference>
<dbReference type="EMBL" id="JAGTJQ010000012">
    <property type="protein sequence ID" value="KAH7016509.1"/>
    <property type="molecule type" value="Genomic_DNA"/>
</dbReference>
<sequence>MVSAILPARVATATDRHTTMSAIASAPNTADQDGGVPGTVPSLASHHNTASTIDGATLFAPLEQLLLRACKVIYGPSESTEKLAALEEIVKQVLLKIREQKQAGDTKARSPQPQGQDSDTSSTDITSNIQTATSNEVSARRALPPRRVPRRVPPASDPHLSPNLPQSAAAASDKAIAPINDATKTQPAAVVATVEEDQQAGDSDGGAADTLQQRLSCGQAPSSSAPTPDDGSASSSEDGSTPATSPDSGCASNNTTTEGTEDESMTDNTTHASSNLHKQRDGVGMSTNVEAQVSTNAGATTGDKTIEPARTADDTPTTPDPLGSGLDLNRPGDKDLSSGDADEHRGRAHEPSDEQSNPGAASSGDATIIMSSSNGNHSAAAATGRPGLRPSKRKPADPAGDSPAKKPKGGDSGNGSKRKKKKPKAKPKILDHTPETMAKLAEAKPPENIPESFDDTTKEKHLSKKEVEEMCVKCSLQLEDDVLQHWDPYESQGIPAPVRTVNLSGFYYNHAYLMFRYATADITNTEYTRKQLEVTLNSIKYWILVLCALMPDKGRLQAQDLREHWLNKARLDTALPRGEETDSSRQLDDDNARPATENHHPLLKQIASEVKHELTCLKDIAQNKSINHLKYDIISINLWGNFTSIEKAIKSNDALRNTYLEKVGYKRGCTVSTENLALKIFKSIQVTTPHTSEARDGMRGPRHGSAASIDEARVEYALGRGAVVFAASCYLGEWAPLHIPAARFPHRSKPKLPPAMEKFRTDDLMIPLQRDKGIAIFCYLIQSFEISYSFFCDKIKGEWTQQEWENCYKKFKAGFDEHATSARPS</sequence>
<feature type="compositionally biased region" description="Basic and acidic residues" evidence="1">
    <location>
        <begin position="330"/>
        <end position="352"/>
    </location>
</feature>
<keyword evidence="3" id="KW-1185">Reference proteome</keyword>
<evidence type="ECO:0000256" key="1">
    <source>
        <dbReference type="SAM" id="MobiDB-lite"/>
    </source>
</evidence>
<organism evidence="2 3">
    <name type="scientific">Microdochium trichocladiopsis</name>
    <dbReference type="NCBI Taxonomy" id="1682393"/>
    <lineage>
        <taxon>Eukaryota</taxon>
        <taxon>Fungi</taxon>
        <taxon>Dikarya</taxon>
        <taxon>Ascomycota</taxon>
        <taxon>Pezizomycotina</taxon>
        <taxon>Sordariomycetes</taxon>
        <taxon>Xylariomycetidae</taxon>
        <taxon>Xylariales</taxon>
        <taxon>Microdochiaceae</taxon>
        <taxon>Microdochium</taxon>
    </lineage>
</organism>
<feature type="region of interest" description="Disordered" evidence="1">
    <location>
        <begin position="196"/>
        <end position="434"/>
    </location>
</feature>
<evidence type="ECO:0000313" key="3">
    <source>
        <dbReference type="Proteomes" id="UP000756346"/>
    </source>
</evidence>
<comment type="caution">
    <text evidence="2">The sequence shown here is derived from an EMBL/GenBank/DDBJ whole genome shotgun (WGS) entry which is preliminary data.</text>
</comment>
<feature type="compositionally biased region" description="Polar residues" evidence="1">
    <location>
        <begin position="285"/>
        <end position="303"/>
    </location>
</feature>
<dbReference type="GeneID" id="70185259"/>
<dbReference type="AlphaFoldDB" id="A0A9P9BJY5"/>
<feature type="compositionally biased region" description="Basic and acidic residues" evidence="1">
    <location>
        <begin position="304"/>
        <end position="313"/>
    </location>
</feature>
<feature type="compositionally biased region" description="Low complexity" evidence="1">
    <location>
        <begin position="229"/>
        <end position="240"/>
    </location>
</feature>
<feature type="compositionally biased region" description="Basic residues" evidence="1">
    <location>
        <begin position="416"/>
        <end position="427"/>
    </location>
</feature>
<dbReference type="Proteomes" id="UP000756346">
    <property type="component" value="Unassembled WGS sequence"/>
</dbReference>
<evidence type="ECO:0000313" key="2">
    <source>
        <dbReference type="EMBL" id="KAH7016509.1"/>
    </source>
</evidence>
<feature type="compositionally biased region" description="Polar residues" evidence="1">
    <location>
        <begin position="241"/>
        <end position="258"/>
    </location>
</feature>
<feature type="region of interest" description="Disordered" evidence="1">
    <location>
        <begin position="577"/>
        <end position="599"/>
    </location>
</feature>
<feature type="compositionally biased region" description="Polar residues" evidence="1">
    <location>
        <begin position="210"/>
        <end position="226"/>
    </location>
</feature>